<dbReference type="RefSeq" id="WP_181940937.1">
    <property type="nucleotide sequence ID" value="NZ_JAAHAM010000028.1"/>
</dbReference>
<reference evidence="2" key="1">
    <citation type="submission" date="2019-03" db="EMBL/GenBank/DDBJ databases">
        <authorList>
            <consortium name="Pathogen Informatics"/>
        </authorList>
    </citation>
    <scope>NUCLEOTIDE SEQUENCE</scope>
    <source>
        <strain evidence="2">5012STDY7626459</strain>
    </source>
</reference>
<accession>A0A486SJR6</accession>
<protein>
    <submittedName>
        <fullName evidence="2">Membrane protein</fullName>
    </submittedName>
</protein>
<organism evidence="2">
    <name type="scientific">Klebsiella pneumoniae</name>
    <dbReference type="NCBI Taxonomy" id="573"/>
    <lineage>
        <taxon>Bacteria</taxon>
        <taxon>Pseudomonadati</taxon>
        <taxon>Pseudomonadota</taxon>
        <taxon>Gammaproteobacteria</taxon>
        <taxon>Enterobacterales</taxon>
        <taxon>Enterobacteriaceae</taxon>
        <taxon>Klebsiella/Raoultella group</taxon>
        <taxon>Klebsiella</taxon>
        <taxon>Klebsiella pneumoniae complex</taxon>
    </lineage>
</organism>
<proteinExistence type="predicted"/>
<evidence type="ECO:0000256" key="1">
    <source>
        <dbReference type="SAM" id="Phobius"/>
    </source>
</evidence>
<evidence type="ECO:0000313" key="2">
    <source>
        <dbReference type="EMBL" id="VGM14375.1"/>
    </source>
</evidence>
<keyword evidence="1" id="KW-0472">Membrane</keyword>
<dbReference type="EMBL" id="CAAHDB010000008">
    <property type="protein sequence ID" value="VGM14375.1"/>
    <property type="molecule type" value="Genomic_DNA"/>
</dbReference>
<sequence>MKTLITDAIGLAGFGSLAAGVYLQFGLAPSLMMSGSLLLLFALVAAMRGKNAA</sequence>
<name>A0A486SJR6_KLEPN</name>
<feature type="transmembrane region" description="Helical" evidence="1">
    <location>
        <begin position="28"/>
        <end position="47"/>
    </location>
</feature>
<keyword evidence="1" id="KW-1133">Transmembrane helix</keyword>
<keyword evidence="1" id="KW-0812">Transmembrane</keyword>
<gene>
    <name evidence="2" type="ORF">SAMEA4873655_02743</name>
</gene>
<dbReference type="AlphaFoldDB" id="A0A486SJR6"/>